<dbReference type="Proteomes" id="UP000294359">
    <property type="component" value="Chromosome"/>
</dbReference>
<evidence type="ECO:0000313" key="3">
    <source>
        <dbReference type="EMBL" id="GGZ02622.1"/>
    </source>
</evidence>
<dbReference type="OrthoDB" id="6650354at2"/>
<dbReference type="Pfam" id="PF04076">
    <property type="entry name" value="BOF"/>
    <property type="match status" value="1"/>
</dbReference>
<evidence type="ECO:0000313" key="5">
    <source>
        <dbReference type="Proteomes" id="UP000294359"/>
    </source>
</evidence>
<dbReference type="Proteomes" id="UP000619512">
    <property type="component" value="Unassembled WGS sequence"/>
</dbReference>
<evidence type="ECO:0000256" key="2">
    <source>
        <dbReference type="SAM" id="SignalP"/>
    </source>
</evidence>
<feature type="signal peptide" evidence="2">
    <location>
        <begin position="1"/>
        <end position="26"/>
    </location>
</feature>
<feature type="chain" id="PRO_5044606835" evidence="2">
    <location>
        <begin position="27"/>
        <end position="139"/>
    </location>
</feature>
<reference evidence="4 5" key="2">
    <citation type="submission" date="2019-03" db="EMBL/GenBank/DDBJ databases">
        <title>Draft Genome Sequences of Six Type Strains of the Genus Massilia.</title>
        <authorList>
            <person name="Miess H."/>
            <person name="Frediansyhah A."/>
            <person name="Gross H."/>
        </authorList>
    </citation>
    <scope>NUCLEOTIDE SEQUENCE [LARGE SCALE GENOMIC DNA]</scope>
    <source>
        <strain evidence="4 5">DSM 17505</strain>
    </source>
</reference>
<dbReference type="PANTHER" id="PTHR36571:SF1">
    <property type="entry name" value="PROTEIN YGIW"/>
    <property type="match status" value="1"/>
</dbReference>
<dbReference type="AlphaFoldDB" id="A0A4P7BH55"/>
<proteinExistence type="predicted"/>
<reference evidence="3" key="3">
    <citation type="submission" date="2022-12" db="EMBL/GenBank/DDBJ databases">
        <authorList>
            <person name="Sun Q."/>
            <person name="Kim S."/>
        </authorList>
    </citation>
    <scope>NUCLEOTIDE SEQUENCE</scope>
    <source>
        <strain evidence="3">KCTC 12344</strain>
    </source>
</reference>
<protein>
    <submittedName>
        <fullName evidence="4">NirD/YgiW/YdeI family stress tolerance protein</fullName>
    </submittedName>
</protein>
<dbReference type="SUPFAM" id="SSF101756">
    <property type="entry name" value="Hypothetical protein YgiW"/>
    <property type="match status" value="1"/>
</dbReference>
<evidence type="ECO:0000313" key="6">
    <source>
        <dbReference type="Proteomes" id="UP000619512"/>
    </source>
</evidence>
<keyword evidence="5" id="KW-1185">Reference proteome</keyword>
<evidence type="ECO:0000313" key="4">
    <source>
        <dbReference type="EMBL" id="QBQ38136.1"/>
    </source>
</evidence>
<organism evidence="3 6">
    <name type="scientific">Pseudoduganella plicata</name>
    <dbReference type="NCBI Taxonomy" id="321984"/>
    <lineage>
        <taxon>Bacteria</taxon>
        <taxon>Pseudomonadati</taxon>
        <taxon>Pseudomonadota</taxon>
        <taxon>Betaproteobacteria</taxon>
        <taxon>Burkholderiales</taxon>
        <taxon>Oxalobacteraceae</taxon>
        <taxon>Telluria group</taxon>
        <taxon>Pseudoduganella</taxon>
    </lineage>
</organism>
<dbReference type="PANTHER" id="PTHR36571">
    <property type="entry name" value="PROTEIN YGIW"/>
    <property type="match status" value="1"/>
</dbReference>
<dbReference type="NCBIfam" id="NF033674">
    <property type="entry name" value="stress_OB_fold"/>
    <property type="match status" value="1"/>
</dbReference>
<gene>
    <name evidence="4" type="ORF">E1742_19570</name>
    <name evidence="3" type="ORF">GCM10007388_40310</name>
</gene>
<dbReference type="EMBL" id="CP038026">
    <property type="protein sequence ID" value="QBQ38136.1"/>
    <property type="molecule type" value="Genomic_DNA"/>
</dbReference>
<evidence type="ECO:0000256" key="1">
    <source>
        <dbReference type="ARBA" id="ARBA00022729"/>
    </source>
</evidence>
<dbReference type="Gene3D" id="2.40.50.200">
    <property type="entry name" value="Bacterial OB-fold"/>
    <property type="match status" value="1"/>
</dbReference>
<keyword evidence="1 2" id="KW-0732">Signal</keyword>
<reference evidence="3" key="1">
    <citation type="journal article" date="2014" name="Int. J. Syst. Evol. Microbiol.">
        <title>Complete genome sequence of Corynebacterium casei LMG S-19264T (=DSM 44701T), isolated from a smear-ripened cheese.</title>
        <authorList>
            <consortium name="US DOE Joint Genome Institute (JGI-PGF)"/>
            <person name="Walter F."/>
            <person name="Albersmeier A."/>
            <person name="Kalinowski J."/>
            <person name="Ruckert C."/>
        </authorList>
    </citation>
    <scope>NUCLEOTIDE SEQUENCE</scope>
    <source>
        <strain evidence="3">KCTC 12344</strain>
    </source>
</reference>
<name>A0A4P7BH55_9BURK</name>
<dbReference type="InterPro" id="IPR005220">
    <property type="entry name" value="CarO-like"/>
</dbReference>
<dbReference type="EMBL" id="BMWW01000008">
    <property type="protein sequence ID" value="GGZ02622.1"/>
    <property type="molecule type" value="Genomic_DNA"/>
</dbReference>
<sequence length="139" mass="14697">MKHLPRTCSVTALTAALIAGPAIVFAQTGGYTGPSAKAAAPAGYKGPTNVPLVTAKQLLDKGKDDQHVRVQGKLLNHKGGDDYEFADASGKMTVEIEPELFPQGTAVDQNTVVELIGEFDKETFGESTLDVQQIKVVSK</sequence>
<dbReference type="InterPro" id="IPR036700">
    <property type="entry name" value="BOBF_sf"/>
</dbReference>
<accession>A0A4P7BH55</accession>
<dbReference type="RefSeq" id="WP_134386840.1">
    <property type="nucleotide sequence ID" value="NZ_BMWW01000008.1"/>
</dbReference>